<keyword evidence="1" id="KW-0472">Membrane</keyword>
<dbReference type="Pfam" id="PF06527">
    <property type="entry name" value="TniQ"/>
    <property type="match status" value="1"/>
</dbReference>
<reference evidence="3 4" key="1">
    <citation type="submission" date="2016-11" db="EMBL/GenBank/DDBJ databases">
        <authorList>
            <person name="Jaros S."/>
            <person name="Januszkiewicz K."/>
            <person name="Wedrychowicz H."/>
        </authorList>
    </citation>
    <scope>NUCLEOTIDE SEQUENCE [LARGE SCALE GENOMIC DNA]</scope>
    <source>
        <strain evidence="3 4">DSM 5091</strain>
    </source>
</reference>
<keyword evidence="4" id="KW-1185">Reference proteome</keyword>
<evidence type="ECO:0000259" key="2">
    <source>
        <dbReference type="Pfam" id="PF06527"/>
    </source>
</evidence>
<evidence type="ECO:0000256" key="1">
    <source>
        <dbReference type="SAM" id="Phobius"/>
    </source>
</evidence>
<name>A0A1M6H824_MALRU</name>
<keyword evidence="1" id="KW-0812">Transmembrane</keyword>
<gene>
    <name evidence="3" type="ORF">SAMN02745165_01726</name>
</gene>
<dbReference type="STRING" id="1122189.SAMN02745165_01726"/>
<dbReference type="InterPro" id="IPR009492">
    <property type="entry name" value="TniQ"/>
</dbReference>
<dbReference type="RefSeq" id="WP_072907886.1">
    <property type="nucleotide sequence ID" value="NZ_FQZT01000005.1"/>
</dbReference>
<evidence type="ECO:0000313" key="4">
    <source>
        <dbReference type="Proteomes" id="UP000184171"/>
    </source>
</evidence>
<dbReference type="AlphaFoldDB" id="A0A1M6H824"/>
<dbReference type="EMBL" id="FQZT01000005">
    <property type="protein sequence ID" value="SHJ18357.1"/>
    <property type="molecule type" value="Genomic_DNA"/>
</dbReference>
<dbReference type="OrthoDB" id="6917259at2"/>
<dbReference type="Proteomes" id="UP000184171">
    <property type="component" value="Unassembled WGS sequence"/>
</dbReference>
<organism evidence="3 4">
    <name type="scientific">Malonomonas rubra DSM 5091</name>
    <dbReference type="NCBI Taxonomy" id="1122189"/>
    <lineage>
        <taxon>Bacteria</taxon>
        <taxon>Pseudomonadati</taxon>
        <taxon>Thermodesulfobacteriota</taxon>
        <taxon>Desulfuromonadia</taxon>
        <taxon>Desulfuromonadales</taxon>
        <taxon>Geopsychrobacteraceae</taxon>
        <taxon>Malonomonas</taxon>
    </lineage>
</organism>
<protein>
    <submittedName>
        <fullName evidence="3">TniQ protein</fullName>
    </submittedName>
</protein>
<feature type="transmembrane region" description="Helical" evidence="1">
    <location>
        <begin position="218"/>
        <end position="241"/>
    </location>
</feature>
<accession>A0A1M6H824</accession>
<feature type="domain" description="TniQ" evidence="2">
    <location>
        <begin position="20"/>
        <end position="164"/>
    </location>
</feature>
<sequence>MSRLVFKVRSEARYATSSFPLKLRPLEDELLSSWLIRLALLHRTVPSTFANLYLPETKNKLWAADIDLQACPDFLAALSQKSGIPIEHFQAMTLKSYEGYLFEKARTKTGGTPFVNPLGMRGRRNKLPGVRFCPLCLREGPLPYFRKKWRLSFYVACSDHHSFLLDRCQECGVPITPYVACTNGHFGTCHACGKGITGQGDGDPASTEILAVVRKLQAILSAGYVLIAGAPIYSHLYFIVLHQMLKLLMSRKYGESLCAALGIACPSVDGKRSFEAVAINSQAQLLIGAARLLEDWPTRFVHICGQQGILSSRLFKDLRTIPFWYWKVVVENLYRPDRVVTDEEICAALRYMECEGMAVSELALSRLLGVRQVFRKRKQF</sequence>
<keyword evidence="1" id="KW-1133">Transmembrane helix</keyword>
<proteinExistence type="predicted"/>
<evidence type="ECO:0000313" key="3">
    <source>
        <dbReference type="EMBL" id="SHJ18357.1"/>
    </source>
</evidence>